<feature type="domain" description="NAD-dependent epimerase/dehydratase" evidence="2">
    <location>
        <begin position="69"/>
        <end position="300"/>
    </location>
</feature>
<evidence type="ECO:0000256" key="1">
    <source>
        <dbReference type="SAM" id="MobiDB-lite"/>
    </source>
</evidence>
<dbReference type="Proteomes" id="UP000799750">
    <property type="component" value="Unassembled WGS sequence"/>
</dbReference>
<feature type="compositionally biased region" description="Polar residues" evidence="1">
    <location>
        <begin position="19"/>
        <end position="36"/>
    </location>
</feature>
<sequence length="432" mass="48435">MAEDAARTDPAVEVKPTVSETAGETKITGETLTAGQTPAVGENGAANPAIGETSVVGEKPPVVDDRPSVLIIGGLGYIGRFLALHIHQNNLASEVRLVDKHLPELAWLAPEFKEACSREKFMQADASREQSLQRIFDRSSGKQWDYVFNCGGETRYSQEDEVYRVRSHALSLAVGKEAAKRGVKVFVEMSTGMLYKPDSVPRKETDKLKPWLKLAKWKLSAEEDLAKIEGLNLMVMRMAHVYGPYTSKFISTALCMARVYQFWGKEMKWLWKGDLRTNTVHVEDIARALWTGAEWYCKAPSPRKPVPIFNLVDQGNTSQGDMAKLMHGVFNIDTGFHGTIISAFARLNLDHVVDDVNDELLDPWADLQTKANISQSTPLSPFMEKELLKDTDLSLDGNKFVKETGFKYNHPKLTQQEIEAVIESYRKMGWWP</sequence>
<dbReference type="SUPFAM" id="SSF51735">
    <property type="entry name" value="NAD(P)-binding Rossmann-fold domains"/>
    <property type="match status" value="1"/>
</dbReference>
<dbReference type="Gene3D" id="3.40.50.720">
    <property type="entry name" value="NAD(P)-binding Rossmann-like Domain"/>
    <property type="match status" value="1"/>
</dbReference>
<keyword evidence="4" id="KW-1185">Reference proteome</keyword>
<reference evidence="3" key="1">
    <citation type="journal article" date="2020" name="Stud. Mycol.">
        <title>101 Dothideomycetes genomes: a test case for predicting lifestyles and emergence of pathogens.</title>
        <authorList>
            <person name="Haridas S."/>
            <person name="Albert R."/>
            <person name="Binder M."/>
            <person name="Bloem J."/>
            <person name="Labutti K."/>
            <person name="Salamov A."/>
            <person name="Andreopoulos B."/>
            <person name="Baker S."/>
            <person name="Barry K."/>
            <person name="Bills G."/>
            <person name="Bluhm B."/>
            <person name="Cannon C."/>
            <person name="Castanera R."/>
            <person name="Culley D."/>
            <person name="Daum C."/>
            <person name="Ezra D."/>
            <person name="Gonzalez J."/>
            <person name="Henrissat B."/>
            <person name="Kuo A."/>
            <person name="Liang C."/>
            <person name="Lipzen A."/>
            <person name="Lutzoni F."/>
            <person name="Magnuson J."/>
            <person name="Mondo S."/>
            <person name="Nolan M."/>
            <person name="Ohm R."/>
            <person name="Pangilinan J."/>
            <person name="Park H.-J."/>
            <person name="Ramirez L."/>
            <person name="Alfaro M."/>
            <person name="Sun H."/>
            <person name="Tritt A."/>
            <person name="Yoshinaga Y."/>
            <person name="Zwiers L.-H."/>
            <person name="Turgeon B."/>
            <person name="Goodwin S."/>
            <person name="Spatafora J."/>
            <person name="Crous P."/>
            <person name="Grigoriev I."/>
        </authorList>
    </citation>
    <scope>NUCLEOTIDE SEQUENCE</scope>
    <source>
        <strain evidence="3">CBS 269.34</strain>
    </source>
</reference>
<dbReference type="AlphaFoldDB" id="A0A6A6R1Q9"/>
<evidence type="ECO:0000313" key="4">
    <source>
        <dbReference type="Proteomes" id="UP000799750"/>
    </source>
</evidence>
<dbReference type="Pfam" id="PF01370">
    <property type="entry name" value="Epimerase"/>
    <property type="match status" value="1"/>
</dbReference>
<dbReference type="InterPro" id="IPR001509">
    <property type="entry name" value="Epimerase_deHydtase"/>
</dbReference>
<evidence type="ECO:0000313" key="3">
    <source>
        <dbReference type="EMBL" id="KAF2498469.1"/>
    </source>
</evidence>
<feature type="region of interest" description="Disordered" evidence="1">
    <location>
        <begin position="19"/>
        <end position="59"/>
    </location>
</feature>
<dbReference type="OrthoDB" id="16464at2759"/>
<protein>
    <submittedName>
        <fullName evidence="3">NAD dependent epimerase/dehydratase family protein</fullName>
    </submittedName>
</protein>
<dbReference type="InterPro" id="IPR036291">
    <property type="entry name" value="NAD(P)-bd_dom_sf"/>
</dbReference>
<dbReference type="PANTHER" id="PTHR43245:SF11">
    <property type="entry name" value="LD23561P"/>
    <property type="match status" value="1"/>
</dbReference>
<accession>A0A6A6R1Q9</accession>
<dbReference type="PANTHER" id="PTHR43245">
    <property type="entry name" value="BIFUNCTIONAL POLYMYXIN RESISTANCE PROTEIN ARNA"/>
    <property type="match status" value="1"/>
</dbReference>
<evidence type="ECO:0000259" key="2">
    <source>
        <dbReference type="Pfam" id="PF01370"/>
    </source>
</evidence>
<organism evidence="3 4">
    <name type="scientific">Lophium mytilinum</name>
    <dbReference type="NCBI Taxonomy" id="390894"/>
    <lineage>
        <taxon>Eukaryota</taxon>
        <taxon>Fungi</taxon>
        <taxon>Dikarya</taxon>
        <taxon>Ascomycota</taxon>
        <taxon>Pezizomycotina</taxon>
        <taxon>Dothideomycetes</taxon>
        <taxon>Pleosporomycetidae</taxon>
        <taxon>Mytilinidiales</taxon>
        <taxon>Mytilinidiaceae</taxon>
        <taxon>Lophium</taxon>
    </lineage>
</organism>
<name>A0A6A6R1Q9_9PEZI</name>
<proteinExistence type="predicted"/>
<dbReference type="EMBL" id="MU004185">
    <property type="protein sequence ID" value="KAF2498469.1"/>
    <property type="molecule type" value="Genomic_DNA"/>
</dbReference>
<gene>
    <name evidence="3" type="ORF">BU16DRAFT_455571</name>
</gene>
<dbReference type="InterPro" id="IPR050177">
    <property type="entry name" value="Lipid_A_modif_metabolic_enz"/>
</dbReference>